<name>A0ACC1IUA6_9FUNG</name>
<sequence length="319" mass="35478">MSMSTRRSARLLSKPTTATTTTTRKVSSSTKPSKVTKPKPKVLAKKVLPPPSPPSLLHLSTSTANPLLQQAISPLRTRDGLAQAILHLKASDPKLGKFIDTVKEPCTVMLPRDTPEQSSYVSLCQSIIYQQLAGKAAAAILLRFLKQYGIRKKPQQPPILPTAADEIEEMEAPVTADDFIFPPASLVFSLDVDEMKSVGLGQRKAEYLQEVARQFHEGLLSDTALALMSDEEVSRALVTVRGIGQWTADMFLIFHLKRPNVLPTMDLAVRKAMCKHFSVPFGKKTPTHEQMVEMGSVWEPYRSVATWYMWKYTDTVTQK</sequence>
<evidence type="ECO:0000313" key="2">
    <source>
        <dbReference type="Proteomes" id="UP001150581"/>
    </source>
</evidence>
<accession>A0ACC1IUA6</accession>
<dbReference type="EMBL" id="JANBPG010000048">
    <property type="protein sequence ID" value="KAJ1901021.1"/>
    <property type="molecule type" value="Genomic_DNA"/>
</dbReference>
<gene>
    <name evidence="1" type="ORF">LPJ66_001066</name>
</gene>
<reference evidence="1" key="1">
    <citation type="submission" date="2022-07" db="EMBL/GenBank/DDBJ databases">
        <title>Phylogenomic reconstructions and comparative analyses of Kickxellomycotina fungi.</title>
        <authorList>
            <person name="Reynolds N.K."/>
            <person name="Stajich J.E."/>
            <person name="Barry K."/>
            <person name="Grigoriev I.V."/>
            <person name="Crous P."/>
            <person name="Smith M.E."/>
        </authorList>
    </citation>
    <scope>NUCLEOTIDE SEQUENCE</scope>
    <source>
        <strain evidence="1">Benny 63K</strain>
    </source>
</reference>
<evidence type="ECO:0000313" key="1">
    <source>
        <dbReference type="EMBL" id="KAJ1901021.1"/>
    </source>
</evidence>
<protein>
    <submittedName>
        <fullName evidence="1">Uncharacterized protein</fullName>
    </submittedName>
</protein>
<keyword evidence="2" id="KW-1185">Reference proteome</keyword>
<comment type="caution">
    <text evidence="1">The sequence shown here is derived from an EMBL/GenBank/DDBJ whole genome shotgun (WGS) entry which is preliminary data.</text>
</comment>
<dbReference type="Proteomes" id="UP001150581">
    <property type="component" value="Unassembled WGS sequence"/>
</dbReference>
<organism evidence="1 2">
    <name type="scientific">Kickxella alabastrina</name>
    <dbReference type="NCBI Taxonomy" id="61397"/>
    <lineage>
        <taxon>Eukaryota</taxon>
        <taxon>Fungi</taxon>
        <taxon>Fungi incertae sedis</taxon>
        <taxon>Zoopagomycota</taxon>
        <taxon>Kickxellomycotina</taxon>
        <taxon>Kickxellomycetes</taxon>
        <taxon>Kickxellales</taxon>
        <taxon>Kickxellaceae</taxon>
        <taxon>Kickxella</taxon>
    </lineage>
</organism>
<proteinExistence type="predicted"/>